<feature type="transmembrane region" description="Helical" evidence="8">
    <location>
        <begin position="511"/>
        <end position="533"/>
    </location>
</feature>
<feature type="transmembrane region" description="Helical" evidence="8">
    <location>
        <begin position="258"/>
        <end position="276"/>
    </location>
</feature>
<evidence type="ECO:0000256" key="2">
    <source>
        <dbReference type="ARBA" id="ARBA00006434"/>
    </source>
</evidence>
<dbReference type="PROSITE" id="PS00457">
    <property type="entry name" value="NA_SOLUT_SYMP_2"/>
    <property type="match status" value="1"/>
</dbReference>
<dbReference type="Gene3D" id="1.20.1730.10">
    <property type="entry name" value="Sodium/glucose cotransporter"/>
    <property type="match status" value="1"/>
</dbReference>
<feature type="transmembrane region" description="Helical" evidence="8">
    <location>
        <begin position="197"/>
        <end position="217"/>
    </location>
</feature>
<comment type="similarity">
    <text evidence="2 6">Belongs to the sodium:solute symporter (SSF) (TC 2.A.21) family.</text>
</comment>
<feature type="transmembrane region" description="Helical" evidence="8">
    <location>
        <begin position="716"/>
        <end position="736"/>
    </location>
</feature>
<evidence type="ECO:0000256" key="5">
    <source>
        <dbReference type="ARBA" id="ARBA00023136"/>
    </source>
</evidence>
<comment type="subcellular location">
    <subcellularLocation>
        <location evidence="1">Membrane</location>
        <topology evidence="1">Multi-pass membrane protein</topology>
    </subcellularLocation>
</comment>
<dbReference type="InParanoid" id="A0A1S3HML3"/>
<gene>
    <name evidence="10" type="primary">LOC106156174</name>
</gene>
<dbReference type="GO" id="GO:0005412">
    <property type="term" value="F:D-glucose:sodium symporter activity"/>
    <property type="evidence" value="ECO:0007669"/>
    <property type="project" value="TreeGrafter"/>
</dbReference>
<dbReference type="InterPro" id="IPR001734">
    <property type="entry name" value="Na/solute_symporter"/>
</dbReference>
<feature type="transmembrane region" description="Helical" evidence="8">
    <location>
        <begin position="129"/>
        <end position="146"/>
    </location>
</feature>
<proteinExistence type="inferred from homology"/>
<organism evidence="9 10">
    <name type="scientific">Lingula anatina</name>
    <name type="common">Brachiopod</name>
    <name type="synonym">Lingula unguis</name>
    <dbReference type="NCBI Taxonomy" id="7574"/>
    <lineage>
        <taxon>Eukaryota</taxon>
        <taxon>Metazoa</taxon>
        <taxon>Spiralia</taxon>
        <taxon>Lophotrochozoa</taxon>
        <taxon>Brachiopoda</taxon>
        <taxon>Linguliformea</taxon>
        <taxon>Lingulata</taxon>
        <taxon>Lingulida</taxon>
        <taxon>Linguloidea</taxon>
        <taxon>Lingulidae</taxon>
        <taxon>Lingula</taxon>
    </lineage>
</organism>
<dbReference type="InterPro" id="IPR038377">
    <property type="entry name" value="Na/Glc_symporter_sf"/>
</dbReference>
<feature type="transmembrane region" description="Helical" evidence="8">
    <location>
        <begin position="55"/>
        <end position="88"/>
    </location>
</feature>
<feature type="transmembrane region" description="Helical" evidence="8">
    <location>
        <begin position="363"/>
        <end position="382"/>
    </location>
</feature>
<dbReference type="PANTHER" id="PTHR11819">
    <property type="entry name" value="SOLUTE CARRIER FAMILY 5"/>
    <property type="match status" value="1"/>
</dbReference>
<dbReference type="OrthoDB" id="6132759at2759"/>
<sequence>MEETYNTVGDTALHWGDILSISIYFLAVLCVGLWSSCRNRGSVGGYFLAGRNMHWMPVGASLFASNIGSIHFVGLAGSGAAGGLAIAVYELNAIFVVLLLGWLFVPVYIASGVFTLPEYLQKRFGGSRIQIYLAVMSMIMYIFTKISADLYSGAIFIEQAMNWNLYVAILAILSIAALFTITGGLTAVIWTDFIQTIIMLIGAVALMILGFAEVGGIQGLRESYPNAISNSTKYGNSTCGLPRDDYWNLLRDPVKSDLPWPGIIGLTINSIWYWCADQVIVQRVLASKNYTHAKAGCLFTGYLKILPMFLLVMPGMIARVLFPDTVGCSDPEVCLEVCGSRSGCSNIAYPSLVLNLMPPGARGLMLAVMLSALMTSLTSIFNSSSTIFTMDLWTRIRKKASDVELMIVGRLFVVFLVVVSIIWIPVLKASEGNQLYVYIQEVSSFQQPPICAVFLLAVLWKRINEKGAFAALMIGFLTGMGRFVWEYSYSVPGCGMPGEDPRPSIIKDFHYLYFAIFLFLLTILTAVVVSLMTEPIKDDHLHRLTFFSRNSNKVRIDIDLANSRSDSSESSQGIVELKNTKLVTKDNVVKQDETDTGQAGQGDGQVIMVDEEMKTDVLKNRADHEMTKEKDEKVSLVGDKKNGDQRDMSVTKKNGDVEDPERDVKYEGDRSLPCWKRALQWLCGIESHPEIQLTEEEKKAAEQKHMSLAEDHRWKLFCNFNAVLLMSVAMFLWGFFA</sequence>
<dbReference type="Pfam" id="PF00474">
    <property type="entry name" value="SSF"/>
    <property type="match status" value="1"/>
</dbReference>
<dbReference type="PANTHER" id="PTHR11819:SF195">
    <property type="entry name" value="SODIUM_GLUCOSE COTRANSPORTER 4"/>
    <property type="match status" value="1"/>
</dbReference>
<dbReference type="GeneID" id="106156174"/>
<evidence type="ECO:0000313" key="10">
    <source>
        <dbReference type="RefSeq" id="XP_013386746.1"/>
    </source>
</evidence>
<dbReference type="AlphaFoldDB" id="A0A1S3HML3"/>
<keyword evidence="9" id="KW-1185">Reference proteome</keyword>
<feature type="transmembrane region" description="Helical" evidence="8">
    <location>
        <begin position="166"/>
        <end position="190"/>
    </location>
</feature>
<evidence type="ECO:0000256" key="1">
    <source>
        <dbReference type="ARBA" id="ARBA00004141"/>
    </source>
</evidence>
<dbReference type="InterPro" id="IPR018212">
    <property type="entry name" value="Na/solute_symporter_CS"/>
</dbReference>
<dbReference type="NCBIfam" id="TIGR00813">
    <property type="entry name" value="sss"/>
    <property type="match status" value="1"/>
</dbReference>
<dbReference type="KEGG" id="lak:106156174"/>
<dbReference type="RefSeq" id="XP_013386746.1">
    <property type="nucleotide sequence ID" value="XM_013531292.2"/>
</dbReference>
<evidence type="ECO:0000256" key="7">
    <source>
        <dbReference type="SAM" id="MobiDB-lite"/>
    </source>
</evidence>
<evidence type="ECO:0000256" key="3">
    <source>
        <dbReference type="ARBA" id="ARBA00022692"/>
    </source>
</evidence>
<feature type="transmembrane region" description="Helical" evidence="8">
    <location>
        <begin position="467"/>
        <end position="485"/>
    </location>
</feature>
<dbReference type="PROSITE" id="PS50283">
    <property type="entry name" value="NA_SOLUT_SYMP_3"/>
    <property type="match status" value="1"/>
</dbReference>
<feature type="transmembrane region" description="Helical" evidence="8">
    <location>
        <begin position="297"/>
        <end position="317"/>
    </location>
</feature>
<protein>
    <submittedName>
        <fullName evidence="10">Sodium/glucose cotransporter 4 isoform X1</fullName>
    </submittedName>
</protein>
<accession>A0A1S3HML3</accession>
<keyword evidence="5 8" id="KW-0472">Membrane</keyword>
<evidence type="ECO:0000313" key="9">
    <source>
        <dbReference type="Proteomes" id="UP000085678"/>
    </source>
</evidence>
<dbReference type="Proteomes" id="UP000085678">
    <property type="component" value="Unplaced"/>
</dbReference>
<feature type="transmembrane region" description="Helical" evidence="8">
    <location>
        <begin position="12"/>
        <end position="34"/>
    </location>
</feature>
<feature type="transmembrane region" description="Helical" evidence="8">
    <location>
        <begin position="94"/>
        <end position="117"/>
    </location>
</feature>
<evidence type="ECO:0000256" key="6">
    <source>
        <dbReference type="RuleBase" id="RU362091"/>
    </source>
</evidence>
<keyword evidence="4 8" id="KW-1133">Transmembrane helix</keyword>
<reference evidence="10" key="1">
    <citation type="submission" date="2025-08" db="UniProtKB">
        <authorList>
            <consortium name="RefSeq"/>
        </authorList>
    </citation>
    <scope>IDENTIFICATION</scope>
    <source>
        <tissue evidence="10">Gonads</tissue>
    </source>
</reference>
<feature type="transmembrane region" description="Helical" evidence="8">
    <location>
        <begin position="403"/>
        <end position="424"/>
    </location>
</feature>
<evidence type="ECO:0000256" key="4">
    <source>
        <dbReference type="ARBA" id="ARBA00022989"/>
    </source>
</evidence>
<evidence type="ECO:0000256" key="8">
    <source>
        <dbReference type="SAM" id="Phobius"/>
    </source>
</evidence>
<dbReference type="GO" id="GO:0005886">
    <property type="term" value="C:plasma membrane"/>
    <property type="evidence" value="ECO:0007669"/>
    <property type="project" value="TreeGrafter"/>
</dbReference>
<keyword evidence="3 8" id="KW-0812">Transmembrane</keyword>
<name>A0A1S3HML3_LINAN</name>
<feature type="region of interest" description="Disordered" evidence="7">
    <location>
        <begin position="622"/>
        <end position="664"/>
    </location>
</feature>
<feature type="transmembrane region" description="Helical" evidence="8">
    <location>
        <begin position="444"/>
        <end position="460"/>
    </location>
</feature>